<reference evidence="2" key="1">
    <citation type="journal article" date="2023" name="Front. Plant Sci.">
        <title>Chromosomal-level genome assembly of Melastoma candidum provides insights into trichome evolution.</title>
        <authorList>
            <person name="Zhong Y."/>
            <person name="Wu W."/>
            <person name="Sun C."/>
            <person name="Zou P."/>
            <person name="Liu Y."/>
            <person name="Dai S."/>
            <person name="Zhou R."/>
        </authorList>
    </citation>
    <scope>NUCLEOTIDE SEQUENCE [LARGE SCALE GENOMIC DNA]</scope>
</reference>
<accession>A0ACB9MAN2</accession>
<gene>
    <name evidence="1" type="ORF">MLD38_034661</name>
</gene>
<evidence type="ECO:0000313" key="1">
    <source>
        <dbReference type="EMBL" id="KAI4321262.1"/>
    </source>
</evidence>
<name>A0ACB9MAN2_9MYRT</name>
<evidence type="ECO:0000313" key="2">
    <source>
        <dbReference type="Proteomes" id="UP001057402"/>
    </source>
</evidence>
<organism evidence="1 2">
    <name type="scientific">Melastoma candidum</name>
    <dbReference type="NCBI Taxonomy" id="119954"/>
    <lineage>
        <taxon>Eukaryota</taxon>
        <taxon>Viridiplantae</taxon>
        <taxon>Streptophyta</taxon>
        <taxon>Embryophyta</taxon>
        <taxon>Tracheophyta</taxon>
        <taxon>Spermatophyta</taxon>
        <taxon>Magnoliopsida</taxon>
        <taxon>eudicotyledons</taxon>
        <taxon>Gunneridae</taxon>
        <taxon>Pentapetalae</taxon>
        <taxon>rosids</taxon>
        <taxon>malvids</taxon>
        <taxon>Myrtales</taxon>
        <taxon>Melastomataceae</taxon>
        <taxon>Melastomatoideae</taxon>
        <taxon>Melastomateae</taxon>
        <taxon>Melastoma</taxon>
    </lineage>
</organism>
<comment type="caution">
    <text evidence="1">The sequence shown here is derived from an EMBL/GenBank/DDBJ whole genome shotgun (WGS) entry which is preliminary data.</text>
</comment>
<keyword evidence="2" id="KW-1185">Reference proteome</keyword>
<proteinExistence type="predicted"/>
<dbReference type="EMBL" id="CM042889">
    <property type="protein sequence ID" value="KAI4321262.1"/>
    <property type="molecule type" value="Genomic_DNA"/>
</dbReference>
<protein>
    <submittedName>
        <fullName evidence="1">Uncharacterized protein</fullName>
    </submittedName>
</protein>
<sequence>MGSWALPAVLVLVFSLLPFSYELEEPPPIHAEVKCGTCPCVKPCGGQTVIPAPPPPPPPPPRMIYYIPSVPPPPPRFVYVTSIPGNLYTTDTGNWNYYYSGVERGNVEVSKVLLLVGIAAGVFWV</sequence>
<dbReference type="Proteomes" id="UP001057402">
    <property type="component" value="Chromosome 10"/>
</dbReference>